<accession>A0A096BJ81</accession>
<dbReference type="AlphaFoldDB" id="A0A096BJ81"/>
<feature type="domain" description="GmrSD restriction endonucleases N-terminal" evidence="1">
    <location>
        <begin position="8"/>
        <end position="199"/>
    </location>
</feature>
<dbReference type="OrthoDB" id="9798761at2"/>
<dbReference type="Pfam" id="PF03235">
    <property type="entry name" value="GmrSD_N"/>
    <property type="match status" value="1"/>
</dbReference>
<dbReference type="Pfam" id="PF07510">
    <property type="entry name" value="GmrSD_C"/>
    <property type="match status" value="1"/>
</dbReference>
<reference evidence="3 4" key="1">
    <citation type="submission" date="2014-07" db="EMBL/GenBank/DDBJ databases">
        <authorList>
            <person name="McCorrison J."/>
            <person name="Sanka R."/>
            <person name="Torralba M."/>
            <person name="Gillis M."/>
            <person name="Haft D.H."/>
            <person name="Methe B."/>
            <person name="Sutton G."/>
            <person name="Nelson K.E."/>
        </authorList>
    </citation>
    <scope>NUCLEOTIDE SEQUENCE [LARGE SCALE GENOMIC DNA]</scope>
    <source>
        <strain evidence="3 4">DNF00320</strain>
    </source>
</reference>
<proteinExistence type="predicted"/>
<feature type="domain" description="GmrSD restriction endonucleases C-terminal" evidence="2">
    <location>
        <begin position="374"/>
        <end position="538"/>
    </location>
</feature>
<protein>
    <recommendedName>
        <fullName evidence="5">DUF262 domain-containing protein</fullName>
    </recommendedName>
</protein>
<dbReference type="PANTHER" id="PTHR35149">
    <property type="entry name" value="SLL5132 PROTEIN"/>
    <property type="match status" value="1"/>
</dbReference>
<evidence type="ECO:0000259" key="1">
    <source>
        <dbReference type="Pfam" id="PF03235"/>
    </source>
</evidence>
<evidence type="ECO:0008006" key="5">
    <source>
        <dbReference type="Google" id="ProtNLM"/>
    </source>
</evidence>
<dbReference type="RefSeq" id="WP_036868716.1">
    <property type="nucleotide sequence ID" value="NZ_JRNQ01000107.1"/>
</dbReference>
<sequence length="553" mass="65913">MKTTITLQEYLSKGKTFVIPDYQRGYIWGQEGRSKTNAVEYLMKDLIQRYNNRSENRSEVFLQGVTVTENEDEIILIDGQQRTTFLYLLLKWLGYSEKFDIMYKVREASSKFLKELNLEDIEADENEPYQDHYFFKKTLRIIADKLQDIDKKAFLYFVLENVIFLYINVPNEEQAKRVFTMMNGNKAVMQQEEIIKAEILRLASLSEEKSGGIAHEWELNVLRSRYAREWDKWLHWWNREDVKRLFRCDNTMGLLISTYHLSIKTKEVLNFESFRNSCLPNGTPYDAKMAFDGLRRLQKQFEDAFTNPVTHNQIGAILLIMREDDRRKFVQHYFVDKQNDEKSLKDYYMLAFLGMTHDEIIKKDAKSFSEKYENTLNALNDDFLYKQNKEKAFQFLLRLNIDEDIKQERAFIFDIWSNRSLEHIYPKSKVGHQDEGKWFRGDDKECSEEDITLKREDITTADGLTTTEHSIGNLVLLYKHDNSKFSDSDFEEKKIMFFNPSRKELFKSRHLLHTICVFAKRGDWNGTAISENKKEMIEIFEKDYQELKKKYDE</sequence>
<evidence type="ECO:0000259" key="2">
    <source>
        <dbReference type="Pfam" id="PF07510"/>
    </source>
</evidence>
<gene>
    <name evidence="3" type="ORF">HMPREF0647_10800</name>
</gene>
<dbReference type="EMBL" id="JRNQ01000107">
    <property type="protein sequence ID" value="KGF42747.1"/>
    <property type="molecule type" value="Genomic_DNA"/>
</dbReference>
<dbReference type="PANTHER" id="PTHR35149:SF2">
    <property type="entry name" value="DUF262 DOMAIN-CONTAINING PROTEIN"/>
    <property type="match status" value="1"/>
</dbReference>
<dbReference type="InterPro" id="IPR004919">
    <property type="entry name" value="GmrSD_N"/>
</dbReference>
<dbReference type="Proteomes" id="UP000029525">
    <property type="component" value="Unassembled WGS sequence"/>
</dbReference>
<organism evidence="3 4">
    <name type="scientific">Prevotella bivia DNF00320</name>
    <dbReference type="NCBI Taxonomy" id="1401068"/>
    <lineage>
        <taxon>Bacteria</taxon>
        <taxon>Pseudomonadati</taxon>
        <taxon>Bacteroidota</taxon>
        <taxon>Bacteroidia</taxon>
        <taxon>Bacteroidales</taxon>
        <taxon>Prevotellaceae</taxon>
        <taxon>Prevotella</taxon>
    </lineage>
</organism>
<evidence type="ECO:0000313" key="3">
    <source>
        <dbReference type="EMBL" id="KGF42747.1"/>
    </source>
</evidence>
<evidence type="ECO:0000313" key="4">
    <source>
        <dbReference type="Proteomes" id="UP000029525"/>
    </source>
</evidence>
<name>A0A096BJ81_9BACT</name>
<dbReference type="InterPro" id="IPR011089">
    <property type="entry name" value="GmrSD_C"/>
</dbReference>
<comment type="caution">
    <text evidence="3">The sequence shown here is derived from an EMBL/GenBank/DDBJ whole genome shotgun (WGS) entry which is preliminary data.</text>
</comment>